<protein>
    <submittedName>
        <fullName evidence="2">Uncharacterized protein</fullName>
    </submittedName>
</protein>
<gene>
    <name evidence="2" type="ORF">GII36_03420</name>
</gene>
<organism evidence="2 3">
    <name type="scientific">Candidatus Mycosynbacter amalyticus</name>
    <dbReference type="NCBI Taxonomy" id="2665156"/>
    <lineage>
        <taxon>Bacteria</taxon>
        <taxon>Candidatus Saccharimonadota</taxon>
        <taxon>Candidatus Saccharimonadota incertae sedis</taxon>
        <taxon>Candidatus Mycosynbacter</taxon>
    </lineage>
</organism>
<name>A0A857MLB0_9BACT</name>
<dbReference type="EMBL" id="CP045921">
    <property type="protein sequence ID" value="QHN42888.1"/>
    <property type="molecule type" value="Genomic_DNA"/>
</dbReference>
<reference evidence="2" key="1">
    <citation type="journal article" date="2021" name="Nat. Microbiol.">
        <title>Cocultivation of an ultrasmall environmental parasitic bacterium with lytic ability against bacteria associated with wastewater foams.</title>
        <authorList>
            <person name="Batinovic S."/>
            <person name="Rose J.J.A."/>
            <person name="Ratcliffe J."/>
            <person name="Seviour R.J."/>
            <person name="Petrovski S."/>
        </authorList>
    </citation>
    <scope>NUCLEOTIDE SEQUENCE</scope>
    <source>
        <strain evidence="2">JR1</strain>
    </source>
</reference>
<accession>A0A857MLB0</accession>
<feature type="region of interest" description="Disordered" evidence="1">
    <location>
        <begin position="39"/>
        <end position="72"/>
    </location>
</feature>
<dbReference type="Proteomes" id="UP001059824">
    <property type="component" value="Chromosome"/>
</dbReference>
<evidence type="ECO:0000313" key="2">
    <source>
        <dbReference type="EMBL" id="QHN42888.1"/>
    </source>
</evidence>
<dbReference type="AlphaFoldDB" id="A0A857MLB0"/>
<evidence type="ECO:0000313" key="3">
    <source>
        <dbReference type="Proteomes" id="UP001059824"/>
    </source>
</evidence>
<feature type="compositionally biased region" description="Basic and acidic residues" evidence="1">
    <location>
        <begin position="55"/>
        <end position="72"/>
    </location>
</feature>
<dbReference type="RefSeq" id="WP_260762480.1">
    <property type="nucleotide sequence ID" value="NZ_CP045921.1"/>
</dbReference>
<proteinExistence type="predicted"/>
<sequence length="301" mass="32660">MMNLQLLSIWIEEHKKQVATGLIIATVVGIILTQISWSSPSSSQSQATPDQSETTYHDGEANSPRDDTFDEKPKIDKLSFTDVSGYSYDIEYEVGDVDATIDSSEGKPGYVGISKATMPVYSVKITNTTSGKKAPCLVNMSVLPVYAEPVSTELKQLLGGIDTLYSPGWELKNMRLYDTPLSSADFNDGDDGVPSQMYTTMAGLKATLKTECGNGIDNRMDVGATLEYGGIIWSADNSTVVKEDAASRIVELLKKPTGYVVAYSDYTKNIYLATIGEGVKAYGNMNGDAIVQFVKAQEETE</sequence>
<keyword evidence="3" id="KW-1185">Reference proteome</keyword>
<evidence type="ECO:0000256" key="1">
    <source>
        <dbReference type="SAM" id="MobiDB-lite"/>
    </source>
</evidence>
<feature type="compositionally biased region" description="Low complexity" evidence="1">
    <location>
        <begin position="39"/>
        <end position="52"/>
    </location>
</feature>
<dbReference type="KEGG" id="mama:GII36_03420"/>